<evidence type="ECO:0000313" key="1">
    <source>
        <dbReference type="EMBL" id="KAK8214726.1"/>
    </source>
</evidence>
<sequence length="830" mass="94617">MLRKLIKHIPKDEENQIHKSERFATRTTSASTGVTDPTRMHRDAFGRWEEIKANDADTDWYLDPRDGHLKKLPQVQYSNDIRPHVPKIIKYRFAAFRFKNPNPESQYTKPQKRVTFLYPISCIILLLMLFIPTAPLEVETKNGGRYDPILYRDWCFADVARNQQEDEESGKGRGQRTSPKMRLQERRLKPVSLYFLKSTGSSPQDHPHYERMDVDDWRAQNPGAKEPTYCFISYTAAQFPTASAEIMSTWRSAEGQPLAPEEITQRARLAQPNHQLLERFGAHAAQRMDVDAFWIDFCVSPVKNGGNDVLGASQSEAWNICDIVRQAHSMVILRGPGYEYRSSPRKSLENHESKQKQLAQWGGRLWTLPELLFCPNRSINVYRASDVKDIDNGRNMEPDTMTKLSIAEMLEDGYRVRELVDHYEGTIQLSPLELVSLAAECLFQRPFASKNPGDQSYALMGLMRRRPEVNVNDSAFKAFARLSLANDSDRLLERLVCMQPDGRKGTENRCKDPLCGGRCKEAHWYEMTDDYGAKLWDIEPCCQVAGIIDAKSTAVRQIRPDTDNSPTVSPSEVQMVTLDGASGAAIQWDTLQFVAFTKRPTSGRKLARLLVRLLPIYFVVGVVLMIPGGVFQRRYKKDKAAEKDTYDEQATYEAFNTPGSIFLGICLVLMVILPELLWALYGGDMWFTQASFFGMQGIPDDLSQIEKCLFGLDCARLRWSTHGSPLSRSKRHEDGELGAQKPEPVDPLPDGKNVYTIIDTFTLEATAFYADRPPTAVIICGQEGGMQRALLCSYDPFQRAFCRETVLRMKTICLERMSRMDRFRFALRRP</sequence>
<reference evidence="1" key="1">
    <citation type="submission" date="2024-02" db="EMBL/GenBank/DDBJ databases">
        <title>Metagenome Assembled Genome of Zalaria obscura JY119.</title>
        <authorList>
            <person name="Vighnesh L."/>
            <person name="Jagadeeshwari U."/>
            <person name="Venkata Ramana C."/>
            <person name="Sasikala C."/>
        </authorList>
    </citation>
    <scope>NUCLEOTIDE SEQUENCE</scope>
    <source>
        <strain evidence="1">JY119</strain>
    </source>
</reference>
<dbReference type="EMBL" id="JAMKPW020000010">
    <property type="protein sequence ID" value="KAK8214726.1"/>
    <property type="molecule type" value="Genomic_DNA"/>
</dbReference>
<dbReference type="Proteomes" id="UP001320706">
    <property type="component" value="Unassembled WGS sequence"/>
</dbReference>
<protein>
    <submittedName>
        <fullName evidence="1">Uncharacterized protein</fullName>
    </submittedName>
</protein>
<comment type="caution">
    <text evidence="1">The sequence shown here is derived from an EMBL/GenBank/DDBJ whole genome shotgun (WGS) entry which is preliminary data.</text>
</comment>
<accession>A0ACC3SI08</accession>
<evidence type="ECO:0000313" key="2">
    <source>
        <dbReference type="Proteomes" id="UP001320706"/>
    </source>
</evidence>
<keyword evidence="2" id="KW-1185">Reference proteome</keyword>
<gene>
    <name evidence="1" type="ORF">M8818_002306</name>
</gene>
<organism evidence="1 2">
    <name type="scientific">Zalaria obscura</name>
    <dbReference type="NCBI Taxonomy" id="2024903"/>
    <lineage>
        <taxon>Eukaryota</taxon>
        <taxon>Fungi</taxon>
        <taxon>Dikarya</taxon>
        <taxon>Ascomycota</taxon>
        <taxon>Pezizomycotina</taxon>
        <taxon>Dothideomycetes</taxon>
        <taxon>Dothideomycetidae</taxon>
        <taxon>Dothideales</taxon>
        <taxon>Zalariaceae</taxon>
        <taxon>Zalaria</taxon>
    </lineage>
</organism>
<name>A0ACC3SI08_9PEZI</name>
<proteinExistence type="predicted"/>